<gene>
    <name evidence="1" type="ORF">F3W81_18345</name>
</gene>
<organism evidence="1 2">
    <name type="scientific">Pseudooceanicola spongiae</name>
    <dbReference type="NCBI Taxonomy" id="2613965"/>
    <lineage>
        <taxon>Bacteria</taxon>
        <taxon>Pseudomonadati</taxon>
        <taxon>Pseudomonadota</taxon>
        <taxon>Alphaproteobacteria</taxon>
        <taxon>Rhodobacterales</taxon>
        <taxon>Paracoccaceae</taxon>
        <taxon>Pseudooceanicola</taxon>
    </lineage>
</organism>
<sequence length="133" mass="14583">MHTSTVTDLWSEELRLWTEGAANIRDRLAPHCLMTLPGTGPLKRDEALAHSQAAAWGDVRISRRNASEHHGAVVLAYRAKARQACGAPYMAWCTSCWVPRKGGWQMVQHQQRPEELPPAYVSANAAAPLGVSA</sequence>
<dbReference type="Proteomes" id="UP000594118">
    <property type="component" value="Chromosome"/>
</dbReference>
<name>A0A7L9WSC4_9RHOB</name>
<dbReference type="RefSeq" id="WP_193080857.1">
    <property type="nucleotide sequence ID" value="NZ_CP045201.1"/>
</dbReference>
<dbReference type="InterPro" id="IPR032710">
    <property type="entry name" value="NTF2-like_dom_sf"/>
</dbReference>
<evidence type="ECO:0000313" key="1">
    <source>
        <dbReference type="EMBL" id="QOL82607.1"/>
    </source>
</evidence>
<proteinExistence type="predicted"/>
<protein>
    <submittedName>
        <fullName evidence="1">DUF4440 domain-containing protein</fullName>
    </submittedName>
</protein>
<dbReference type="AlphaFoldDB" id="A0A7L9WSC4"/>
<dbReference type="KEGG" id="pshq:F3W81_18345"/>
<dbReference type="SUPFAM" id="SSF54427">
    <property type="entry name" value="NTF2-like"/>
    <property type="match status" value="1"/>
</dbReference>
<accession>A0A7L9WSC4</accession>
<evidence type="ECO:0000313" key="2">
    <source>
        <dbReference type="Proteomes" id="UP000594118"/>
    </source>
</evidence>
<dbReference type="EMBL" id="CP045201">
    <property type="protein sequence ID" value="QOL82607.1"/>
    <property type="molecule type" value="Genomic_DNA"/>
</dbReference>
<reference evidence="1 2" key="1">
    <citation type="submission" date="2019-10" db="EMBL/GenBank/DDBJ databases">
        <title>Pseudopuniceibacterium sp. HQ09 islated from Antarctica.</title>
        <authorList>
            <person name="Liao L."/>
            <person name="Su S."/>
            <person name="Chen B."/>
            <person name="Yu Y."/>
        </authorList>
    </citation>
    <scope>NUCLEOTIDE SEQUENCE [LARGE SCALE GENOMIC DNA]</scope>
    <source>
        <strain evidence="1 2">HQ09</strain>
    </source>
</reference>
<dbReference type="Gene3D" id="3.10.450.50">
    <property type="match status" value="1"/>
</dbReference>
<keyword evidence="2" id="KW-1185">Reference proteome</keyword>